<evidence type="ECO:0000259" key="1">
    <source>
        <dbReference type="PROSITE" id="PS51154"/>
    </source>
</evidence>
<dbReference type="InterPro" id="IPR043472">
    <property type="entry name" value="Macro_dom-like"/>
</dbReference>
<accession>A0A8S3VS34</accession>
<keyword evidence="3" id="KW-1185">Reference proteome</keyword>
<reference evidence="2" key="1">
    <citation type="submission" date="2021-03" db="EMBL/GenBank/DDBJ databases">
        <authorList>
            <person name="Bekaert M."/>
        </authorList>
    </citation>
    <scope>NUCLEOTIDE SEQUENCE</scope>
</reference>
<name>A0A8S3VS34_MYTED</name>
<evidence type="ECO:0000313" key="2">
    <source>
        <dbReference type="EMBL" id="CAG2257293.1"/>
    </source>
</evidence>
<dbReference type="OrthoDB" id="10052316at2759"/>
<feature type="domain" description="Macro" evidence="1">
    <location>
        <begin position="91"/>
        <end position="195"/>
    </location>
</feature>
<dbReference type="InterPro" id="IPR002589">
    <property type="entry name" value="Macro_dom"/>
</dbReference>
<evidence type="ECO:0000313" key="3">
    <source>
        <dbReference type="Proteomes" id="UP000683360"/>
    </source>
</evidence>
<protein>
    <recommendedName>
        <fullName evidence="1">Macro domain-containing protein</fullName>
    </recommendedName>
</protein>
<dbReference type="SUPFAM" id="SSF52949">
    <property type="entry name" value="Macro domain-like"/>
    <property type="match status" value="1"/>
</dbReference>
<dbReference type="PROSITE" id="PS51154">
    <property type="entry name" value="MACRO"/>
    <property type="match status" value="1"/>
</dbReference>
<dbReference type="Gene3D" id="3.40.220.10">
    <property type="entry name" value="Leucine Aminopeptidase, subunit E, domain 1"/>
    <property type="match status" value="1"/>
</dbReference>
<dbReference type="Pfam" id="PF01661">
    <property type="entry name" value="Macro"/>
    <property type="match status" value="1"/>
</dbReference>
<proteinExistence type="predicted"/>
<gene>
    <name evidence="2" type="ORF">MEDL_68569</name>
</gene>
<comment type="caution">
    <text evidence="2">The sequence shown here is derived from an EMBL/GenBank/DDBJ whole genome shotgun (WGS) entry which is preliminary data.</text>
</comment>
<organism evidence="2 3">
    <name type="scientific">Mytilus edulis</name>
    <name type="common">Blue mussel</name>
    <dbReference type="NCBI Taxonomy" id="6550"/>
    <lineage>
        <taxon>Eukaryota</taxon>
        <taxon>Metazoa</taxon>
        <taxon>Spiralia</taxon>
        <taxon>Lophotrochozoa</taxon>
        <taxon>Mollusca</taxon>
        <taxon>Bivalvia</taxon>
        <taxon>Autobranchia</taxon>
        <taxon>Pteriomorphia</taxon>
        <taxon>Mytilida</taxon>
        <taxon>Mytiloidea</taxon>
        <taxon>Mytilidae</taxon>
        <taxon>Mytilinae</taxon>
        <taxon>Mytilus</taxon>
    </lineage>
</organism>
<sequence>MQPGISKELFFKVIKSKLRILDEQLWFTKLWNDNSNVNGNKLRLYRRYKKDLQPEHYVTNAMPRHLRMTAYGCPAYDTIGDYADGIINGNADADASLHSGHISIKLCVDQIADQKVDVIVNSAKADLNLNNGAVSQSLLNAAGDILQQDCTNNYPNGIQIGEIAVTRGGFLKCKCVYHGTLPVWSEKTHEVFVNV</sequence>
<dbReference type="AlphaFoldDB" id="A0A8S3VS34"/>
<dbReference type="EMBL" id="CAJPWZ010003324">
    <property type="protein sequence ID" value="CAG2257293.1"/>
    <property type="molecule type" value="Genomic_DNA"/>
</dbReference>
<dbReference type="Proteomes" id="UP000683360">
    <property type="component" value="Unassembled WGS sequence"/>
</dbReference>